<comment type="similarity">
    <text evidence="1 4">Belongs to the prolyl-tRNA editing family. YbaK/EbsC subfamily.</text>
</comment>
<evidence type="ECO:0000256" key="3">
    <source>
        <dbReference type="ARBA" id="ARBA00023239"/>
    </source>
</evidence>
<evidence type="ECO:0000313" key="6">
    <source>
        <dbReference type="EMBL" id="OXZ26464.1"/>
    </source>
</evidence>
<keyword evidence="2 4" id="KW-0648">Protein biosynthesis</keyword>
<evidence type="ECO:0000256" key="1">
    <source>
        <dbReference type="ARBA" id="ARBA00009798"/>
    </source>
</evidence>
<dbReference type="InterPro" id="IPR004369">
    <property type="entry name" value="Prolyl-tRNA_editing_YbaK/EbsC"/>
</dbReference>
<organism evidence="6 7">
    <name type="scientific">Finegoldia magna</name>
    <name type="common">Peptostreptococcus magnus</name>
    <dbReference type="NCBI Taxonomy" id="1260"/>
    <lineage>
        <taxon>Bacteria</taxon>
        <taxon>Bacillati</taxon>
        <taxon>Bacillota</taxon>
        <taxon>Tissierellia</taxon>
        <taxon>Tissierellales</taxon>
        <taxon>Peptoniphilaceae</taxon>
        <taxon>Finegoldia</taxon>
    </lineage>
</organism>
<gene>
    <name evidence="6" type="ORF">B9N49_09020</name>
</gene>
<evidence type="ECO:0000313" key="7">
    <source>
        <dbReference type="Proteomes" id="UP000215413"/>
    </source>
</evidence>
<proteinExistence type="inferred from homology"/>
<protein>
    <recommendedName>
        <fullName evidence="4">Cys-tRNA(Pro)/Cys-tRNA(Cys) deacylase</fullName>
        <ecNumber evidence="4">4.2.-.-</ecNumber>
    </recommendedName>
</protein>
<reference evidence="7" key="1">
    <citation type="submission" date="2017-04" db="EMBL/GenBank/DDBJ databases">
        <title>Finegoldia magna isolated from orthopedic joint implant-associated infections.</title>
        <authorList>
            <person name="Bjorklund S."/>
            <person name="Bruggemann H."/>
            <person name="Jensen A."/>
            <person name="Hellmark B."/>
            <person name="Soderquist B."/>
        </authorList>
    </citation>
    <scope>NUCLEOTIDE SEQUENCE [LARGE SCALE GENOMIC DNA]</scope>
    <source>
        <strain evidence="7">CCUG 54800</strain>
    </source>
</reference>
<dbReference type="PIRSF" id="PIRSF006181">
    <property type="entry name" value="EbsC_YbaK"/>
    <property type="match status" value="1"/>
</dbReference>
<keyword evidence="3 4" id="KW-0456">Lyase</keyword>
<feature type="domain" description="YbaK/aminoacyl-tRNA synthetase-associated" evidence="5">
    <location>
        <begin position="31"/>
        <end position="144"/>
    </location>
</feature>
<dbReference type="NCBIfam" id="TIGR00011">
    <property type="entry name" value="YbaK_EbsC"/>
    <property type="match status" value="1"/>
</dbReference>
<dbReference type="PANTHER" id="PTHR30411:SF0">
    <property type="entry name" value="CYS-TRNA(PRO)_CYS-TRNA(CYS) DEACYLASE YBAK"/>
    <property type="match status" value="1"/>
</dbReference>
<dbReference type="GO" id="GO:0016829">
    <property type="term" value="F:lyase activity"/>
    <property type="evidence" value="ECO:0007669"/>
    <property type="project" value="UniProtKB-KW"/>
</dbReference>
<evidence type="ECO:0000256" key="2">
    <source>
        <dbReference type="ARBA" id="ARBA00022917"/>
    </source>
</evidence>
<dbReference type="AlphaFoldDB" id="A0A233V235"/>
<accession>A0A233V235</accession>
<name>A0A233V235_FINMA</name>
<dbReference type="Gene3D" id="3.90.960.10">
    <property type="entry name" value="YbaK/aminoacyl-tRNA synthetase-associated domain"/>
    <property type="match status" value="1"/>
</dbReference>
<dbReference type="Pfam" id="PF04073">
    <property type="entry name" value="tRNA_edit"/>
    <property type="match status" value="1"/>
</dbReference>
<dbReference type="EC" id="4.2.-.-" evidence="4"/>
<dbReference type="PANTHER" id="PTHR30411">
    <property type="entry name" value="CYTOPLASMIC PROTEIN"/>
    <property type="match status" value="1"/>
</dbReference>
<dbReference type="GO" id="GO:0002161">
    <property type="term" value="F:aminoacyl-tRNA deacylase activity"/>
    <property type="evidence" value="ECO:0007669"/>
    <property type="project" value="InterPro"/>
</dbReference>
<sequence length="156" mass="17502">MKKTNAMRMLDKEKIGYKYIEYSVGDDVSGENVAQKLNQDEAYVFKTLVTVSNTNENFVFVVAVKDELDLKKCAKIAGVKKLEMIHVKDLLKTTGYIRGGCSPIGMKTKFKTFIDESCENKEYIYVSGGKIGSQIKIAPEDLIKICDITVADIKKE</sequence>
<dbReference type="CDD" id="cd00002">
    <property type="entry name" value="YbaK_deacylase"/>
    <property type="match status" value="1"/>
</dbReference>
<dbReference type="RefSeq" id="WP_094206429.1">
    <property type="nucleotide sequence ID" value="NZ_NDYC01000047.1"/>
</dbReference>
<dbReference type="InterPro" id="IPR007214">
    <property type="entry name" value="YbaK/aa-tRNA-synth-assoc-dom"/>
</dbReference>
<evidence type="ECO:0000259" key="5">
    <source>
        <dbReference type="Pfam" id="PF04073"/>
    </source>
</evidence>
<comment type="caution">
    <text evidence="6">The sequence shown here is derived from an EMBL/GenBank/DDBJ whole genome shotgun (WGS) entry which is preliminary data.</text>
</comment>
<dbReference type="EMBL" id="NDYC01000047">
    <property type="protein sequence ID" value="OXZ26464.1"/>
    <property type="molecule type" value="Genomic_DNA"/>
</dbReference>
<dbReference type="InterPro" id="IPR036754">
    <property type="entry name" value="YbaK/aa-tRNA-synt-asso_dom_sf"/>
</dbReference>
<dbReference type="GO" id="GO:0006412">
    <property type="term" value="P:translation"/>
    <property type="evidence" value="ECO:0007669"/>
    <property type="project" value="UniProtKB-KW"/>
</dbReference>
<dbReference type="Proteomes" id="UP000215413">
    <property type="component" value="Unassembled WGS sequence"/>
</dbReference>
<evidence type="ECO:0000256" key="4">
    <source>
        <dbReference type="PIRNR" id="PIRNR006181"/>
    </source>
</evidence>
<dbReference type="SUPFAM" id="SSF55826">
    <property type="entry name" value="YbaK/ProRS associated domain"/>
    <property type="match status" value="1"/>
</dbReference>